<gene>
    <name evidence="2" type="ORF">SAMN02927921_00559</name>
</gene>
<dbReference type="InterPro" id="IPR045391">
    <property type="entry name" value="DUF6520"/>
</dbReference>
<evidence type="ECO:0000256" key="1">
    <source>
        <dbReference type="SAM" id="SignalP"/>
    </source>
</evidence>
<feature type="chain" id="PRO_5011978372" description="NVEALA protein" evidence="1">
    <location>
        <begin position="23"/>
        <end position="81"/>
    </location>
</feature>
<feature type="signal peptide" evidence="1">
    <location>
        <begin position="1"/>
        <end position="22"/>
    </location>
</feature>
<proteinExistence type="predicted"/>
<dbReference type="Proteomes" id="UP000182248">
    <property type="component" value="Unassembled WGS sequence"/>
</dbReference>
<organism evidence="2 3">
    <name type="scientific">Sinomicrobium oceani</name>
    <dbReference type="NCBI Taxonomy" id="1150368"/>
    <lineage>
        <taxon>Bacteria</taxon>
        <taxon>Pseudomonadati</taxon>
        <taxon>Bacteroidota</taxon>
        <taxon>Flavobacteriia</taxon>
        <taxon>Flavobacteriales</taxon>
        <taxon>Flavobacteriaceae</taxon>
        <taxon>Sinomicrobium</taxon>
    </lineage>
</organism>
<accession>A0A1K1MCJ5</accession>
<dbReference type="EMBL" id="FPJE01000002">
    <property type="protein sequence ID" value="SFW20785.1"/>
    <property type="molecule type" value="Genomic_DNA"/>
</dbReference>
<keyword evidence="3" id="KW-1185">Reference proteome</keyword>
<keyword evidence="1" id="KW-0732">Signal</keyword>
<sequence length="81" mass="8751">MKKSKFLMVLSAFAFAIVGAFASINNTSVDPANLYAKNDQGECILRCATTGITDCVVPAYETLEECQDPNATPILPAYEPF</sequence>
<evidence type="ECO:0008006" key="4">
    <source>
        <dbReference type="Google" id="ProtNLM"/>
    </source>
</evidence>
<reference evidence="2 3" key="1">
    <citation type="submission" date="2016-11" db="EMBL/GenBank/DDBJ databases">
        <authorList>
            <person name="Jaros S."/>
            <person name="Januszkiewicz K."/>
            <person name="Wedrychowicz H."/>
        </authorList>
    </citation>
    <scope>NUCLEOTIDE SEQUENCE [LARGE SCALE GENOMIC DNA]</scope>
    <source>
        <strain evidence="2 3">CGMCC 1.12145</strain>
    </source>
</reference>
<dbReference type="STRING" id="1150368.SAMN02927921_00559"/>
<dbReference type="Pfam" id="PF20130">
    <property type="entry name" value="DUF6520"/>
    <property type="match status" value="1"/>
</dbReference>
<dbReference type="AlphaFoldDB" id="A0A1K1MCJ5"/>
<name>A0A1K1MCJ5_9FLAO</name>
<evidence type="ECO:0000313" key="3">
    <source>
        <dbReference type="Proteomes" id="UP000182248"/>
    </source>
</evidence>
<protein>
    <recommendedName>
        <fullName evidence="4">NVEALA protein</fullName>
    </recommendedName>
</protein>
<evidence type="ECO:0000313" key="2">
    <source>
        <dbReference type="EMBL" id="SFW20785.1"/>
    </source>
</evidence>
<dbReference type="RefSeq" id="WP_072315843.1">
    <property type="nucleotide sequence ID" value="NZ_FPJE01000002.1"/>
</dbReference>
<dbReference type="OrthoDB" id="1459974at2"/>